<evidence type="ECO:0000256" key="4">
    <source>
        <dbReference type="NCBIfam" id="TIGR00152"/>
    </source>
</evidence>
<dbReference type="CDD" id="cd02022">
    <property type="entry name" value="DPCK"/>
    <property type="match status" value="1"/>
</dbReference>
<sequence length="207" mass="22767">MRDFAVIGLTGPTGSGKSTFSEFLKKQGCAVIDADALARQATASETACVQLLAGAFGEDIKTPGGGIDRALLAGRAFADRESTALLNRIVHPWVFLQTLAQINRYRRENRRLIVFDAPVLFESNADVLCDLVVSVIAPAEVRIQRIMERDGLTRQQALQRLSAQQPESYYRRQSDVVIDGTEEYMHLERAAVQVVASLRKKLGGVYG</sequence>
<dbReference type="GO" id="GO:0005524">
    <property type="term" value="F:ATP binding"/>
    <property type="evidence" value="ECO:0007669"/>
    <property type="project" value="UniProtKB-UniRule"/>
</dbReference>
<comment type="caution">
    <text evidence="5">The sequence shown here is derived from an EMBL/GenBank/DDBJ whole genome shotgun (WGS) entry which is preliminary data.</text>
</comment>
<protein>
    <recommendedName>
        <fullName evidence="3 4">Dephospho-CoA kinase</fullName>
        <ecNumber evidence="3 4">2.7.1.24</ecNumber>
    </recommendedName>
    <alternativeName>
        <fullName evidence="3">Dephosphocoenzyme A kinase</fullName>
    </alternativeName>
</protein>
<proteinExistence type="inferred from homology"/>
<dbReference type="Pfam" id="PF01121">
    <property type="entry name" value="CoaE"/>
    <property type="match status" value="1"/>
</dbReference>
<dbReference type="HAMAP" id="MF_00376">
    <property type="entry name" value="Dephospho_CoA_kinase"/>
    <property type="match status" value="1"/>
</dbReference>
<comment type="function">
    <text evidence="3">Catalyzes the phosphorylation of the 3'-hydroxyl group of dephosphocoenzyme A to form coenzyme A.</text>
</comment>
<dbReference type="InterPro" id="IPR001977">
    <property type="entry name" value="Depp_CoAkinase"/>
</dbReference>
<dbReference type="PANTHER" id="PTHR10695">
    <property type="entry name" value="DEPHOSPHO-COA KINASE-RELATED"/>
    <property type="match status" value="1"/>
</dbReference>
<dbReference type="NCBIfam" id="TIGR00152">
    <property type="entry name" value="dephospho-CoA kinase"/>
    <property type="match status" value="1"/>
</dbReference>
<keyword evidence="2 3" id="KW-0067">ATP-binding</keyword>
<dbReference type="PROSITE" id="PS51219">
    <property type="entry name" value="DPCK"/>
    <property type="match status" value="1"/>
</dbReference>
<name>A0A9D0ZHN3_9FIRM</name>
<comment type="pathway">
    <text evidence="3">Cofactor biosynthesis; coenzyme A biosynthesis; CoA from (R)-pantothenate: step 5/5.</text>
</comment>
<comment type="catalytic activity">
    <reaction evidence="3">
        <text>3'-dephospho-CoA + ATP = ADP + CoA + H(+)</text>
        <dbReference type="Rhea" id="RHEA:18245"/>
        <dbReference type="ChEBI" id="CHEBI:15378"/>
        <dbReference type="ChEBI" id="CHEBI:30616"/>
        <dbReference type="ChEBI" id="CHEBI:57287"/>
        <dbReference type="ChEBI" id="CHEBI:57328"/>
        <dbReference type="ChEBI" id="CHEBI:456216"/>
        <dbReference type="EC" id="2.7.1.24"/>
    </reaction>
</comment>
<evidence type="ECO:0000256" key="3">
    <source>
        <dbReference type="HAMAP-Rule" id="MF_00376"/>
    </source>
</evidence>
<gene>
    <name evidence="3" type="primary">coaE</name>
    <name evidence="5" type="ORF">IAD32_05520</name>
</gene>
<feature type="binding site" evidence="3">
    <location>
        <begin position="14"/>
        <end position="19"/>
    </location>
    <ligand>
        <name>ATP</name>
        <dbReference type="ChEBI" id="CHEBI:30616"/>
    </ligand>
</feature>
<accession>A0A9D0ZHN3</accession>
<dbReference type="EMBL" id="DVFW01000026">
    <property type="protein sequence ID" value="HIQ80730.1"/>
    <property type="molecule type" value="Genomic_DNA"/>
</dbReference>
<dbReference type="Gene3D" id="3.40.50.300">
    <property type="entry name" value="P-loop containing nucleotide triphosphate hydrolases"/>
    <property type="match status" value="1"/>
</dbReference>
<evidence type="ECO:0000256" key="1">
    <source>
        <dbReference type="ARBA" id="ARBA00022741"/>
    </source>
</evidence>
<reference evidence="5" key="1">
    <citation type="submission" date="2020-10" db="EMBL/GenBank/DDBJ databases">
        <authorList>
            <person name="Gilroy R."/>
        </authorList>
    </citation>
    <scope>NUCLEOTIDE SEQUENCE</scope>
    <source>
        <strain evidence="5">ChiSjej1B19-3389</strain>
    </source>
</reference>
<dbReference type="EC" id="2.7.1.24" evidence="3 4"/>
<keyword evidence="3" id="KW-0173">Coenzyme A biosynthesis</keyword>
<evidence type="ECO:0000313" key="5">
    <source>
        <dbReference type="EMBL" id="HIQ80730.1"/>
    </source>
</evidence>
<dbReference type="SUPFAM" id="SSF52540">
    <property type="entry name" value="P-loop containing nucleoside triphosphate hydrolases"/>
    <property type="match status" value="1"/>
</dbReference>
<dbReference type="AlphaFoldDB" id="A0A9D0ZHN3"/>
<dbReference type="PANTHER" id="PTHR10695:SF46">
    <property type="entry name" value="BIFUNCTIONAL COENZYME A SYNTHASE-RELATED"/>
    <property type="match status" value="1"/>
</dbReference>
<dbReference type="InterPro" id="IPR027417">
    <property type="entry name" value="P-loop_NTPase"/>
</dbReference>
<keyword evidence="1 3" id="KW-0547">Nucleotide-binding</keyword>
<dbReference type="GO" id="GO:0015937">
    <property type="term" value="P:coenzyme A biosynthetic process"/>
    <property type="evidence" value="ECO:0007669"/>
    <property type="project" value="UniProtKB-UniRule"/>
</dbReference>
<dbReference type="Proteomes" id="UP000886787">
    <property type="component" value="Unassembled WGS sequence"/>
</dbReference>
<dbReference type="GO" id="GO:0005737">
    <property type="term" value="C:cytoplasm"/>
    <property type="evidence" value="ECO:0007669"/>
    <property type="project" value="UniProtKB-SubCell"/>
</dbReference>
<keyword evidence="3 5" id="KW-0808">Transferase</keyword>
<comment type="similarity">
    <text evidence="3">Belongs to the CoaE family.</text>
</comment>
<evidence type="ECO:0000256" key="2">
    <source>
        <dbReference type="ARBA" id="ARBA00022840"/>
    </source>
</evidence>
<keyword evidence="3" id="KW-0963">Cytoplasm</keyword>
<reference evidence="5" key="2">
    <citation type="journal article" date="2021" name="PeerJ">
        <title>Extensive microbial diversity within the chicken gut microbiome revealed by metagenomics and culture.</title>
        <authorList>
            <person name="Gilroy R."/>
            <person name="Ravi A."/>
            <person name="Getino M."/>
            <person name="Pursley I."/>
            <person name="Horton D.L."/>
            <person name="Alikhan N.F."/>
            <person name="Baker D."/>
            <person name="Gharbi K."/>
            <person name="Hall N."/>
            <person name="Watson M."/>
            <person name="Adriaenssens E.M."/>
            <person name="Foster-Nyarko E."/>
            <person name="Jarju S."/>
            <person name="Secka A."/>
            <person name="Antonio M."/>
            <person name="Oren A."/>
            <person name="Chaudhuri R.R."/>
            <person name="La Ragione R."/>
            <person name="Hildebrand F."/>
            <person name="Pallen M.J."/>
        </authorList>
    </citation>
    <scope>NUCLEOTIDE SEQUENCE</scope>
    <source>
        <strain evidence="5">ChiSjej1B19-3389</strain>
    </source>
</reference>
<keyword evidence="3 5" id="KW-0418">Kinase</keyword>
<dbReference type="GO" id="GO:0004140">
    <property type="term" value="F:dephospho-CoA kinase activity"/>
    <property type="evidence" value="ECO:0007669"/>
    <property type="project" value="UniProtKB-UniRule"/>
</dbReference>
<comment type="subcellular location">
    <subcellularLocation>
        <location evidence="3">Cytoplasm</location>
    </subcellularLocation>
</comment>
<organism evidence="5 6">
    <name type="scientific">Candidatus Scatavimonas merdigallinarum</name>
    <dbReference type="NCBI Taxonomy" id="2840914"/>
    <lineage>
        <taxon>Bacteria</taxon>
        <taxon>Bacillati</taxon>
        <taxon>Bacillota</taxon>
        <taxon>Clostridia</taxon>
        <taxon>Eubacteriales</taxon>
        <taxon>Oscillospiraceae</taxon>
        <taxon>Oscillospiraceae incertae sedis</taxon>
        <taxon>Candidatus Scatavimonas</taxon>
    </lineage>
</organism>
<evidence type="ECO:0000313" key="6">
    <source>
        <dbReference type="Proteomes" id="UP000886787"/>
    </source>
</evidence>